<dbReference type="InterPro" id="IPR013594">
    <property type="entry name" value="Dynein_heavy_tail"/>
</dbReference>
<proteinExistence type="predicted"/>
<dbReference type="EMBL" id="JAPMOS010000030">
    <property type="protein sequence ID" value="KAJ4458389.1"/>
    <property type="molecule type" value="Genomic_DNA"/>
</dbReference>
<comment type="caution">
    <text evidence="2">The sequence shown here is derived from an EMBL/GenBank/DDBJ whole genome shotgun (WGS) entry which is preliminary data.</text>
</comment>
<sequence>MNFKFGFVPYAPESHSPCSRFLSFLNSSPRPPLMSGGDRVEPRAWICKKVSESFLLDPAQIDGVIASSGFAARFDAFFKEGKIKRVIFYMTEDKRLTLTMDAIGESIVPVVKGQGKCCFFFRLSSRQITFANVDQELLFGQMESHFLDSFVEHLKFIFIPALESQESWGQSSRAEMVADFLHGVKKFTKTMEATVRSLHEVIKLDAPEPKFVVADEPQAILEASQNPELVKYYENLIGARWCRTVEQVLVESDQVRSEQDDVGPDAELDHWKERMARFSMITDQLRLPAYKAGIMVLHQAHSKVYRAWYKFDARITDASNEAKDNVKYLYNLDRFSQPLYQANPVEMLDAVPGMIKAIRQMHSLARYYNTSERMTALFVKVTNQMIVCCKNYILLGAPLWEQDRNSLIAKLHSCIDLRDTYREQYRRTKAELQAIPQGKQFDFSEVSIFGNFDMFCKRVQKLEDVVQTIEQFSTLKKTTLERCLDLSFPGPVATCFLLIHHLCSWSGTQKRE</sequence>
<evidence type="ECO:0000313" key="3">
    <source>
        <dbReference type="Proteomes" id="UP001141327"/>
    </source>
</evidence>
<evidence type="ECO:0000313" key="2">
    <source>
        <dbReference type="EMBL" id="KAJ4458389.1"/>
    </source>
</evidence>
<feature type="domain" description="Dynein heavy chain tail" evidence="1">
    <location>
        <begin position="240"/>
        <end position="479"/>
    </location>
</feature>
<protein>
    <submittedName>
        <fullName evidence="2">Dynein heavy chain 5</fullName>
    </submittedName>
</protein>
<organism evidence="2 3">
    <name type="scientific">Paratrimastix pyriformis</name>
    <dbReference type="NCBI Taxonomy" id="342808"/>
    <lineage>
        <taxon>Eukaryota</taxon>
        <taxon>Metamonada</taxon>
        <taxon>Preaxostyla</taxon>
        <taxon>Paratrimastigidae</taxon>
        <taxon>Paratrimastix</taxon>
    </lineage>
</organism>
<dbReference type="InterPro" id="IPR026983">
    <property type="entry name" value="DHC"/>
</dbReference>
<evidence type="ECO:0000259" key="1">
    <source>
        <dbReference type="Pfam" id="PF08385"/>
    </source>
</evidence>
<accession>A0ABQ8UM14</accession>
<dbReference type="PANTHER" id="PTHR46532">
    <property type="entry name" value="MALE FERTILITY FACTOR KL5"/>
    <property type="match status" value="1"/>
</dbReference>
<dbReference type="Proteomes" id="UP001141327">
    <property type="component" value="Unassembled WGS sequence"/>
</dbReference>
<keyword evidence="3" id="KW-1185">Reference proteome</keyword>
<name>A0ABQ8UM14_9EUKA</name>
<dbReference type="PANTHER" id="PTHR46532:SF13">
    <property type="entry name" value="CYTOPLASMIC DYNEIN 1 HEAVY CHAIN 1"/>
    <property type="match status" value="1"/>
</dbReference>
<gene>
    <name evidence="2" type="ORF">PAPYR_5946</name>
</gene>
<dbReference type="Pfam" id="PF08385">
    <property type="entry name" value="DHC_N1"/>
    <property type="match status" value="1"/>
</dbReference>
<reference evidence="2" key="1">
    <citation type="journal article" date="2022" name="bioRxiv">
        <title>Genomics of Preaxostyla Flagellates Illuminates Evolutionary Transitions and the Path Towards Mitochondrial Loss.</title>
        <authorList>
            <person name="Novak L.V.F."/>
            <person name="Treitli S.C."/>
            <person name="Pyrih J."/>
            <person name="Halakuc P."/>
            <person name="Pipaliya S.V."/>
            <person name="Vacek V."/>
            <person name="Brzon O."/>
            <person name="Soukal P."/>
            <person name="Eme L."/>
            <person name="Dacks J.B."/>
            <person name="Karnkowska A."/>
            <person name="Elias M."/>
            <person name="Hampl V."/>
        </authorList>
    </citation>
    <scope>NUCLEOTIDE SEQUENCE</scope>
    <source>
        <strain evidence="2">RCP-MX</strain>
    </source>
</reference>